<reference evidence="3 4" key="1">
    <citation type="submission" date="2023-11" db="EMBL/GenBank/DDBJ databases">
        <authorList>
            <person name="Xu M."/>
            <person name="Jiang T."/>
        </authorList>
    </citation>
    <scope>NUCLEOTIDE SEQUENCE [LARGE SCALE GENOMIC DNA]</scope>
    <source>
        <strain evidence="3 4">SD</strain>
    </source>
</reference>
<gene>
    <name evidence="3" type="ORF">SK069_19775</name>
</gene>
<dbReference type="InterPro" id="IPR003399">
    <property type="entry name" value="Mce/MlaD"/>
</dbReference>
<dbReference type="PANTHER" id="PTHR33371">
    <property type="entry name" value="INTERMEMBRANE PHOSPHOLIPID TRANSPORT SYSTEM BINDING PROTEIN MLAD-RELATED"/>
    <property type="match status" value="1"/>
</dbReference>
<dbReference type="Pfam" id="PF02470">
    <property type="entry name" value="MlaD"/>
    <property type="match status" value="1"/>
</dbReference>
<feature type="domain" description="Mce/MlaD" evidence="2">
    <location>
        <begin position="41"/>
        <end position="123"/>
    </location>
</feature>
<dbReference type="Proteomes" id="UP001277761">
    <property type="component" value="Unassembled WGS sequence"/>
</dbReference>
<comment type="caution">
    <text evidence="3">The sequence shown here is derived from an EMBL/GenBank/DDBJ whole genome shotgun (WGS) entry which is preliminary data.</text>
</comment>
<keyword evidence="4" id="KW-1185">Reference proteome</keyword>
<proteinExistence type="predicted"/>
<name>A0ABU4VPR0_9ACTN</name>
<evidence type="ECO:0000313" key="3">
    <source>
        <dbReference type="EMBL" id="MDX8153847.1"/>
    </source>
</evidence>
<dbReference type="InterPro" id="IPR052336">
    <property type="entry name" value="MlaD_Phospholipid_Transporter"/>
</dbReference>
<dbReference type="EMBL" id="JAXAVX010000022">
    <property type="protein sequence ID" value="MDX8153847.1"/>
    <property type="molecule type" value="Genomic_DNA"/>
</dbReference>
<organism evidence="3 4">
    <name type="scientific">Patulibacter brassicae</name>
    <dbReference type="NCBI Taxonomy" id="1705717"/>
    <lineage>
        <taxon>Bacteria</taxon>
        <taxon>Bacillati</taxon>
        <taxon>Actinomycetota</taxon>
        <taxon>Thermoleophilia</taxon>
        <taxon>Solirubrobacterales</taxon>
        <taxon>Patulibacteraceae</taxon>
        <taxon>Patulibacter</taxon>
    </lineage>
</organism>
<dbReference type="PANTHER" id="PTHR33371:SF4">
    <property type="entry name" value="INTERMEMBRANE PHOSPHOLIPID TRANSPORT SYSTEM BINDING PROTEIN MLAD"/>
    <property type="match status" value="1"/>
</dbReference>
<feature type="region of interest" description="Disordered" evidence="1">
    <location>
        <begin position="408"/>
        <end position="462"/>
    </location>
</feature>
<sequence>MRRGRSSLLANPVLIGAATILVALVAVVLAYNANTGLPFVRTYDLKVELPDGQRLTPGNDVRIGGARIGTVIAVKPEVRANGRVVAVARLQLDRTAEPLPADTRLLVRPRSALGLKFVELTRGSSSRMLRSGDTIPVSQAVEEPVDLDQLASVYDARTRDAFRRGFVDFGDAFTGRGQAINDLLEVLPEGMRRLSPVMHNLADPGTELARTLQAFARTAGEVAPVAQTLGTLLPRLERTFSAFAAVARPHVQEWIETGVPLQRTIQREATDVRPFLRRSARLMAALEPGAAALDRASGPLADALRQGVRINARLPRMLDPLDDASRAIQRLADDPNVPMAIGAADRTVSRVDRILETLAPTQVRCHYVSLFFRNASSVIGEGNQWGTWQRSGLILTPIWMAPRADPGPQLHHNALPNTGQPGSDGECEAGFEGYRKGQTIGNVPGVQRTDSAPMITGPEAKE</sequence>
<dbReference type="RefSeq" id="WP_319955996.1">
    <property type="nucleotide sequence ID" value="NZ_JAXAVX010000022.1"/>
</dbReference>
<evidence type="ECO:0000259" key="2">
    <source>
        <dbReference type="Pfam" id="PF02470"/>
    </source>
</evidence>
<evidence type="ECO:0000256" key="1">
    <source>
        <dbReference type="SAM" id="MobiDB-lite"/>
    </source>
</evidence>
<protein>
    <submittedName>
        <fullName evidence="3">MlaD family protein</fullName>
    </submittedName>
</protein>
<evidence type="ECO:0000313" key="4">
    <source>
        <dbReference type="Proteomes" id="UP001277761"/>
    </source>
</evidence>
<accession>A0ABU4VPR0</accession>